<comment type="caution">
    <text evidence="2">The sequence shown here is derived from an EMBL/GenBank/DDBJ whole genome shotgun (WGS) entry which is preliminary data.</text>
</comment>
<evidence type="ECO:0000313" key="3">
    <source>
        <dbReference type="Proteomes" id="UP001524569"/>
    </source>
</evidence>
<sequence>MNRMTPRVYDPVPKLLRMQSEKDNRMQAYLRMSEQERRKAEDAKAELTASYFAFGVTLLILGAAVVGIVKTGGL</sequence>
<dbReference type="Proteomes" id="UP001524569">
    <property type="component" value="Unassembled WGS sequence"/>
</dbReference>
<gene>
    <name evidence="2" type="ORF">NP603_13915</name>
</gene>
<protein>
    <recommendedName>
        <fullName evidence="4">Transmembrane protein</fullName>
    </recommendedName>
</protein>
<evidence type="ECO:0008006" key="4">
    <source>
        <dbReference type="Google" id="ProtNLM"/>
    </source>
</evidence>
<accession>A0ABT1UIZ7</accession>
<feature type="transmembrane region" description="Helical" evidence="1">
    <location>
        <begin position="47"/>
        <end position="69"/>
    </location>
</feature>
<reference evidence="2 3" key="1">
    <citation type="submission" date="2022-07" db="EMBL/GenBank/DDBJ databases">
        <title>Methylomonas rivi sp. nov., Methylomonas rosea sp. nov., Methylomonas aureus sp. nov. and Methylomonas subterranea sp. nov., four novel methanotrophs isolated from a freshwater creek and the deep terrestrial subsurface.</title>
        <authorList>
            <person name="Abin C."/>
            <person name="Sankaranarayanan K."/>
            <person name="Garner C."/>
            <person name="Sindelar R."/>
            <person name="Kotary K."/>
            <person name="Garner R."/>
            <person name="Barclay S."/>
            <person name="Lawson P."/>
            <person name="Krumholz L."/>
        </authorList>
    </citation>
    <scope>NUCLEOTIDE SEQUENCE [LARGE SCALE GENOMIC DNA]</scope>
    <source>
        <strain evidence="2 3">SURF-1</strain>
    </source>
</reference>
<proteinExistence type="predicted"/>
<name>A0ABT1UIZ7_9GAMM</name>
<dbReference type="EMBL" id="JANIBM010000017">
    <property type="protein sequence ID" value="MCQ8182214.1"/>
    <property type="molecule type" value="Genomic_DNA"/>
</dbReference>
<dbReference type="RefSeq" id="WP_256611505.1">
    <property type="nucleotide sequence ID" value="NZ_JANIBM010000017.1"/>
</dbReference>
<evidence type="ECO:0000313" key="2">
    <source>
        <dbReference type="EMBL" id="MCQ8182214.1"/>
    </source>
</evidence>
<keyword evidence="3" id="KW-1185">Reference proteome</keyword>
<keyword evidence="1" id="KW-0812">Transmembrane</keyword>
<keyword evidence="1" id="KW-1133">Transmembrane helix</keyword>
<organism evidence="2 3">
    <name type="scientific">Methylomonas aurea</name>
    <dbReference type="NCBI Taxonomy" id="2952224"/>
    <lineage>
        <taxon>Bacteria</taxon>
        <taxon>Pseudomonadati</taxon>
        <taxon>Pseudomonadota</taxon>
        <taxon>Gammaproteobacteria</taxon>
        <taxon>Methylococcales</taxon>
        <taxon>Methylococcaceae</taxon>
        <taxon>Methylomonas</taxon>
    </lineage>
</organism>
<evidence type="ECO:0000256" key="1">
    <source>
        <dbReference type="SAM" id="Phobius"/>
    </source>
</evidence>
<keyword evidence="1" id="KW-0472">Membrane</keyword>